<dbReference type="Gene3D" id="1.10.10.10">
    <property type="entry name" value="Winged helix-like DNA-binding domain superfamily/Winged helix DNA-binding domain"/>
    <property type="match status" value="1"/>
</dbReference>
<name>J3MB82_ORYBR</name>
<dbReference type="PRINTS" id="PR00364">
    <property type="entry name" value="DISEASERSIST"/>
</dbReference>
<dbReference type="EnsemblPlants" id="OB06G12760.1">
    <property type="protein sequence ID" value="OB06G12760.1"/>
    <property type="gene ID" value="OB06G12760"/>
</dbReference>
<dbReference type="Pfam" id="PF23598">
    <property type="entry name" value="LRR_14"/>
    <property type="match status" value="2"/>
</dbReference>
<dbReference type="InterPro" id="IPR002182">
    <property type="entry name" value="NB-ARC"/>
</dbReference>
<evidence type="ECO:0000259" key="11">
    <source>
        <dbReference type="Pfam" id="PF23598"/>
    </source>
</evidence>
<dbReference type="InterPro" id="IPR042197">
    <property type="entry name" value="Apaf_helical"/>
</dbReference>
<feature type="domain" description="NB-ARC" evidence="8">
    <location>
        <begin position="168"/>
        <end position="342"/>
    </location>
</feature>
<keyword evidence="6" id="KW-0175">Coiled coil</keyword>
<dbReference type="InterPro" id="IPR058922">
    <property type="entry name" value="WHD_DRP"/>
</dbReference>
<dbReference type="Gene3D" id="1.20.5.4130">
    <property type="match status" value="1"/>
</dbReference>
<keyword evidence="3" id="KW-0677">Repeat</keyword>
<sequence length="1005" mass="113388">MAEAAVIGMARSLLGSAIRAAASAAGQEITNLFGVQKDIRFIEEELTTMQAFLRAIEVTKDKYELEKVWADKVRDLAYDIEDCLEDFAMVVKHQSLSQKLMKLRHRHRIAVKIRSLKLRVEELSSRKMRYDVPSSSGTDDFSSSMDICRHQGAHYVDEADLVGFAGPKNKILEMISSSENAEFETIWIVGTGGLGKTTLAKKVYESSNITSVFHRAWVTVSQSFDVMDLLKGMIKQLLGKASLDGLLEEFKEVKVKENNLMDHLKEGLRNKRYFLVLDDLWSIEAWACIKPTLWGNNGEASRVVVTTRNKDLAKGSSSPLVYHLQALRREDATKLLLAKTNKSMSDIKKDGMNETFEKILKKCGGLPLAIVTIGGLLAASDVKEWEELYAQLPSELENNPTLDAMRKVLALSFKYLPFHLKPCFLYLSIFPEDFEIQKKRLVYRWIAEGFAPRDGVSIVDVAIKYFNELINRSLIEPSRLKIDGTIKSCRVHDIMVSISRDEKFVYWIGDKEARVQRGNIRHVAYYNSNSSEVAMEWNRVRPLTVFGKRPKDLAPLLCSSQLRMLRVMDVQGVRFGMTQKEMDHIGSAVHLKYMNIQCERDDINVPHFDGYSIIYRIPRSIGKLQGLRVLDISNTYIASLPTMICELQSLCVLRCTRKGYYDFLDPFKPRKLWCIHVMKSLRRKVTAELHMACSSGWFKTRGVGVPKGIGNLKQLQELGLVDIRNSSDAVNELGELSRLKKLKLETNGATQPKCNVLCAAIEKLTSLQSLYIYSTKAKDSSLASLEWLHLISPPRFLKSLHLRGCIKEIDWVKGLTHRLFGSELEGKTVQILGELPNLMILQLVGDAYVGEKGEAFPKLRRIKIDDLTHLRGMRFEERTLPQMETIEISYCRLESGIIGIKHLRKLKEISLEWCGGVARLGQLQEEMEANPNRAVLRIEDSSSEEGWYSGEDTEEGSAMHSDPSDHDLGDTVGESSQSNQGGDDEQQPNTAAEIMPSGADPSAST</sequence>
<evidence type="ECO:0000256" key="3">
    <source>
        <dbReference type="ARBA" id="ARBA00022737"/>
    </source>
</evidence>
<proteinExistence type="inferred from homology"/>
<dbReference type="STRING" id="4533.J3MB82"/>
<dbReference type="GO" id="GO:0043531">
    <property type="term" value="F:ADP binding"/>
    <property type="evidence" value="ECO:0007669"/>
    <property type="project" value="InterPro"/>
</dbReference>
<dbReference type="Gene3D" id="1.10.8.430">
    <property type="entry name" value="Helical domain of apoptotic protease-activating factors"/>
    <property type="match status" value="1"/>
</dbReference>
<evidence type="ECO:0000256" key="1">
    <source>
        <dbReference type="ARBA" id="ARBA00008894"/>
    </source>
</evidence>
<dbReference type="FunFam" id="1.10.10.10:FF:000322">
    <property type="entry name" value="Probable disease resistance protein At1g63360"/>
    <property type="match status" value="1"/>
</dbReference>
<evidence type="ECO:0000256" key="5">
    <source>
        <dbReference type="ARBA" id="ARBA00022821"/>
    </source>
</evidence>
<dbReference type="InterPro" id="IPR038005">
    <property type="entry name" value="RX-like_CC"/>
</dbReference>
<keyword evidence="4" id="KW-0547">Nucleotide-binding</keyword>
<feature type="domain" description="Disease resistance R13L4/SHOC-2-like LRR" evidence="11">
    <location>
        <begin position="540"/>
        <end position="657"/>
    </location>
</feature>
<keyword evidence="13" id="KW-1185">Reference proteome</keyword>
<dbReference type="AlphaFoldDB" id="J3MB82"/>
<dbReference type="Pfam" id="PF00931">
    <property type="entry name" value="NB-ARC"/>
    <property type="match status" value="1"/>
</dbReference>
<evidence type="ECO:0000313" key="12">
    <source>
        <dbReference type="EnsemblPlants" id="OB06G12760.1"/>
    </source>
</evidence>
<reference evidence="12" key="1">
    <citation type="journal article" date="2013" name="Nat. Commun.">
        <title>Whole-genome sequencing of Oryza brachyantha reveals mechanisms underlying Oryza genome evolution.</title>
        <authorList>
            <person name="Chen J."/>
            <person name="Huang Q."/>
            <person name="Gao D."/>
            <person name="Wang J."/>
            <person name="Lang Y."/>
            <person name="Liu T."/>
            <person name="Li B."/>
            <person name="Bai Z."/>
            <person name="Luis Goicoechea J."/>
            <person name="Liang C."/>
            <person name="Chen C."/>
            <person name="Zhang W."/>
            <person name="Sun S."/>
            <person name="Liao Y."/>
            <person name="Zhang X."/>
            <person name="Yang L."/>
            <person name="Song C."/>
            <person name="Wang M."/>
            <person name="Shi J."/>
            <person name="Liu G."/>
            <person name="Liu J."/>
            <person name="Zhou H."/>
            <person name="Zhou W."/>
            <person name="Yu Q."/>
            <person name="An N."/>
            <person name="Chen Y."/>
            <person name="Cai Q."/>
            <person name="Wang B."/>
            <person name="Liu B."/>
            <person name="Min J."/>
            <person name="Huang Y."/>
            <person name="Wu H."/>
            <person name="Li Z."/>
            <person name="Zhang Y."/>
            <person name="Yin Y."/>
            <person name="Song W."/>
            <person name="Jiang J."/>
            <person name="Jackson S.A."/>
            <person name="Wing R.A."/>
            <person name="Wang J."/>
            <person name="Chen M."/>
        </authorList>
    </citation>
    <scope>NUCLEOTIDE SEQUENCE [LARGE SCALE GENOMIC DNA]</scope>
    <source>
        <strain evidence="12">cv. IRGC 101232</strain>
    </source>
</reference>
<dbReference type="GO" id="GO:0009626">
    <property type="term" value="P:plant-type hypersensitive response"/>
    <property type="evidence" value="ECO:0007669"/>
    <property type="project" value="UniProtKB-ARBA"/>
</dbReference>
<keyword evidence="5" id="KW-0611">Plant defense</keyword>
<dbReference type="Gene3D" id="3.40.50.300">
    <property type="entry name" value="P-loop containing nucleotide triphosphate hydrolases"/>
    <property type="match status" value="1"/>
</dbReference>
<evidence type="ECO:0000259" key="10">
    <source>
        <dbReference type="Pfam" id="PF23559"/>
    </source>
</evidence>
<dbReference type="InterPro" id="IPR036388">
    <property type="entry name" value="WH-like_DNA-bd_sf"/>
</dbReference>
<reference evidence="12" key="2">
    <citation type="submission" date="2013-04" db="UniProtKB">
        <authorList>
            <consortium name="EnsemblPlants"/>
        </authorList>
    </citation>
    <scope>IDENTIFICATION</scope>
</reference>
<evidence type="ECO:0000256" key="2">
    <source>
        <dbReference type="ARBA" id="ARBA00022614"/>
    </source>
</evidence>
<evidence type="ECO:0000313" key="13">
    <source>
        <dbReference type="Proteomes" id="UP000006038"/>
    </source>
</evidence>
<evidence type="ECO:0000259" key="8">
    <source>
        <dbReference type="Pfam" id="PF00931"/>
    </source>
</evidence>
<keyword evidence="2" id="KW-0433">Leucine-rich repeat</keyword>
<dbReference type="eggNOG" id="KOG4658">
    <property type="taxonomic scope" value="Eukaryota"/>
</dbReference>
<dbReference type="HOGENOM" id="CLU_000837_25_4_1"/>
<feature type="domain" description="Disease resistance N-terminal" evidence="9">
    <location>
        <begin position="14"/>
        <end position="104"/>
    </location>
</feature>
<dbReference type="InterPro" id="IPR041118">
    <property type="entry name" value="Rx_N"/>
</dbReference>
<dbReference type="InterPro" id="IPR032675">
    <property type="entry name" value="LRR_dom_sf"/>
</dbReference>
<dbReference type="OMA" id="IEISHCR"/>
<dbReference type="InterPro" id="IPR027417">
    <property type="entry name" value="P-loop_NTPase"/>
</dbReference>
<dbReference type="Gramene" id="OB06G12760.1">
    <property type="protein sequence ID" value="OB06G12760.1"/>
    <property type="gene ID" value="OB06G12760"/>
</dbReference>
<dbReference type="Pfam" id="PF23559">
    <property type="entry name" value="WHD_DRP"/>
    <property type="match status" value="1"/>
</dbReference>
<comment type="similarity">
    <text evidence="1">Belongs to the disease resistance NB-LRR family.</text>
</comment>
<dbReference type="SUPFAM" id="SSF52540">
    <property type="entry name" value="P-loop containing nucleoside triphosphate hydrolases"/>
    <property type="match status" value="1"/>
</dbReference>
<evidence type="ECO:0000256" key="6">
    <source>
        <dbReference type="ARBA" id="ARBA00023054"/>
    </source>
</evidence>
<feature type="region of interest" description="Disordered" evidence="7">
    <location>
        <begin position="936"/>
        <end position="1005"/>
    </location>
</feature>
<dbReference type="PANTHER" id="PTHR23155">
    <property type="entry name" value="DISEASE RESISTANCE PROTEIN RP"/>
    <property type="match status" value="1"/>
</dbReference>
<dbReference type="Gene3D" id="3.80.10.10">
    <property type="entry name" value="Ribonuclease Inhibitor"/>
    <property type="match status" value="1"/>
</dbReference>
<feature type="domain" description="Disease resistance protein winged helix" evidence="10">
    <location>
        <begin position="429"/>
        <end position="496"/>
    </location>
</feature>
<dbReference type="Proteomes" id="UP000006038">
    <property type="component" value="Chromosome 6"/>
</dbReference>
<evidence type="ECO:0000256" key="7">
    <source>
        <dbReference type="SAM" id="MobiDB-lite"/>
    </source>
</evidence>
<dbReference type="InterPro" id="IPR055414">
    <property type="entry name" value="LRR_R13L4/SHOC2-like"/>
</dbReference>
<organism evidence="12">
    <name type="scientific">Oryza brachyantha</name>
    <name type="common">malo sina</name>
    <dbReference type="NCBI Taxonomy" id="4533"/>
    <lineage>
        <taxon>Eukaryota</taxon>
        <taxon>Viridiplantae</taxon>
        <taxon>Streptophyta</taxon>
        <taxon>Embryophyta</taxon>
        <taxon>Tracheophyta</taxon>
        <taxon>Spermatophyta</taxon>
        <taxon>Magnoliopsida</taxon>
        <taxon>Liliopsida</taxon>
        <taxon>Poales</taxon>
        <taxon>Poaceae</taxon>
        <taxon>BOP clade</taxon>
        <taxon>Oryzoideae</taxon>
        <taxon>Oryzeae</taxon>
        <taxon>Oryzinae</taxon>
        <taxon>Oryza</taxon>
    </lineage>
</organism>
<evidence type="ECO:0000259" key="9">
    <source>
        <dbReference type="Pfam" id="PF18052"/>
    </source>
</evidence>
<dbReference type="Pfam" id="PF18052">
    <property type="entry name" value="Rx_N"/>
    <property type="match status" value="1"/>
</dbReference>
<dbReference type="GO" id="GO:0042742">
    <property type="term" value="P:defense response to bacterium"/>
    <property type="evidence" value="ECO:0007669"/>
    <property type="project" value="UniProtKB-ARBA"/>
</dbReference>
<accession>J3MB82</accession>
<dbReference type="PANTHER" id="PTHR23155:SF963">
    <property type="entry name" value="OS06G0287000 PROTEIN"/>
    <property type="match status" value="1"/>
</dbReference>
<dbReference type="GO" id="GO:0002758">
    <property type="term" value="P:innate immune response-activating signaling pathway"/>
    <property type="evidence" value="ECO:0007669"/>
    <property type="project" value="UniProtKB-ARBA"/>
</dbReference>
<evidence type="ECO:0000256" key="4">
    <source>
        <dbReference type="ARBA" id="ARBA00022741"/>
    </source>
</evidence>
<dbReference type="SUPFAM" id="SSF52058">
    <property type="entry name" value="L domain-like"/>
    <property type="match status" value="1"/>
</dbReference>
<dbReference type="CDD" id="cd14798">
    <property type="entry name" value="RX-CC_like"/>
    <property type="match status" value="1"/>
</dbReference>
<feature type="domain" description="Disease resistance R13L4/SHOC-2-like LRR" evidence="11">
    <location>
        <begin position="702"/>
        <end position="929"/>
    </location>
</feature>
<protein>
    <submittedName>
        <fullName evidence="12">Uncharacterized protein</fullName>
    </submittedName>
</protein>
<dbReference type="InterPro" id="IPR044974">
    <property type="entry name" value="Disease_R_plants"/>
</dbReference>